<accession>A0A9W9AI59</accession>
<dbReference type="OrthoDB" id="5599613at2759"/>
<name>A0A9W9AI59_9AGAR</name>
<feature type="compositionally biased region" description="Pro residues" evidence="1">
    <location>
        <begin position="196"/>
        <end position="209"/>
    </location>
</feature>
<organism evidence="2 3">
    <name type="scientific">Lentinula aciculospora</name>
    <dbReference type="NCBI Taxonomy" id="153920"/>
    <lineage>
        <taxon>Eukaryota</taxon>
        <taxon>Fungi</taxon>
        <taxon>Dikarya</taxon>
        <taxon>Basidiomycota</taxon>
        <taxon>Agaricomycotina</taxon>
        <taxon>Agaricomycetes</taxon>
        <taxon>Agaricomycetidae</taxon>
        <taxon>Agaricales</taxon>
        <taxon>Marasmiineae</taxon>
        <taxon>Omphalotaceae</taxon>
        <taxon>Lentinula</taxon>
    </lineage>
</organism>
<evidence type="ECO:0000256" key="1">
    <source>
        <dbReference type="SAM" id="MobiDB-lite"/>
    </source>
</evidence>
<feature type="compositionally biased region" description="Low complexity" evidence="1">
    <location>
        <begin position="1"/>
        <end position="17"/>
    </location>
</feature>
<sequence length="847" mass="93623">MAKPAKNASASSSKSIAEYFSRKPATRSKSANSDGQTKEQQKLASDASCSPSKSLTGALPEKRTRMRTPTPETNGLSGSVPSETDSAIILSSVPVPPTPLSPPDNSMKKNEPWKNTQLSSPESCSSDEVPGSVSGEEEMEYVGRVRPDVTALKDSVAKWRNESLSLSIMPNGMDVVEVTTSEPDRDRPFYGAERTTPPPFQQQLTPPPTTGVDQQTFSPIPKPIDTAKKTEILIAEIKAKALAAAKFSPIEEVIPFKETLSDSDDDLRPLEISVKGKGKTKEIAAPISTPYYNTRSTNVKSKMISPTVLQSERRQAANKKKHNPFIALLKEKREEERSGRSDLDYIKAAATILPKSQLLLEMNEEDEYDDFGSPSQKTAASMGREVDGMRVVVDDDDRQLFGDQSEDIKDILDGERKNIRAEERRQIEVGVQFWRDDTSSIGDDVVMDVETTLDFGEYNKIPVLRRLHDALKADDQSQAIAILDSTSLSMVNLQGFPGVINYLAYLALSPSNIKLSSAAFKALRNIWTTARGFEPGITLQSILNAVSRLGAKSEFFHLSEIKPPNLDPEKRESLIFRLVKLLESSARPRLLNMNEIPEIVLVLLAISLDPSTATVLQNAITVALDAIFQSIADPNVVDDIEPVICTKILSYIQRFEPFNISRTVTFLTGSAGRSTRVARWVARSVLLGKTRVTESEYCHTPAVQDLSAILVQGATTACQVFQIKHDTDYVDLGHYVRILAVALTDIPSYFPSEIAATAAIKAEHVVQRSPNKDKIETPLEHLNRCITSMQRKITDIGTDIERVRTKAALHHLSMRIHYQLATRKPDKSPVISAYFEKRNPGTARSYR</sequence>
<feature type="region of interest" description="Disordered" evidence="1">
    <location>
        <begin position="182"/>
        <end position="223"/>
    </location>
</feature>
<comment type="caution">
    <text evidence="2">The sequence shown here is derived from an EMBL/GenBank/DDBJ whole genome shotgun (WGS) entry which is preliminary data.</text>
</comment>
<evidence type="ECO:0000313" key="2">
    <source>
        <dbReference type="EMBL" id="KAJ4483356.1"/>
    </source>
</evidence>
<evidence type="ECO:0000313" key="3">
    <source>
        <dbReference type="Proteomes" id="UP001150266"/>
    </source>
</evidence>
<keyword evidence="3" id="KW-1185">Reference proteome</keyword>
<dbReference type="AlphaFoldDB" id="A0A9W9AI59"/>
<dbReference type="Proteomes" id="UP001150266">
    <property type="component" value="Unassembled WGS sequence"/>
</dbReference>
<feature type="compositionally biased region" description="Polar residues" evidence="1">
    <location>
        <begin position="70"/>
        <end position="85"/>
    </location>
</feature>
<feature type="region of interest" description="Disordered" evidence="1">
    <location>
        <begin position="1"/>
        <end position="141"/>
    </location>
</feature>
<dbReference type="InterPro" id="IPR016024">
    <property type="entry name" value="ARM-type_fold"/>
</dbReference>
<protein>
    <submittedName>
        <fullName evidence="2">Uncharacterized protein</fullName>
    </submittedName>
</protein>
<dbReference type="EMBL" id="JAOTPV010000004">
    <property type="protein sequence ID" value="KAJ4483356.1"/>
    <property type="molecule type" value="Genomic_DNA"/>
</dbReference>
<reference evidence="2" key="1">
    <citation type="submission" date="2022-08" db="EMBL/GenBank/DDBJ databases">
        <title>A Global Phylogenomic Analysis of the Shiitake Genus Lentinula.</title>
        <authorList>
            <consortium name="DOE Joint Genome Institute"/>
            <person name="Sierra-Patev S."/>
            <person name="Min B."/>
            <person name="Naranjo-Ortiz M."/>
            <person name="Looney B."/>
            <person name="Konkel Z."/>
            <person name="Slot J.C."/>
            <person name="Sakamoto Y."/>
            <person name="Steenwyk J.L."/>
            <person name="Rokas A."/>
            <person name="Carro J."/>
            <person name="Camarero S."/>
            <person name="Ferreira P."/>
            <person name="Molpeceres G."/>
            <person name="Ruiz-Duenas F.J."/>
            <person name="Serrano A."/>
            <person name="Henrissat B."/>
            <person name="Drula E."/>
            <person name="Hughes K.W."/>
            <person name="Mata J.L."/>
            <person name="Ishikawa N.K."/>
            <person name="Vargas-Isla R."/>
            <person name="Ushijima S."/>
            <person name="Smith C.A."/>
            <person name="Ahrendt S."/>
            <person name="Andreopoulos W."/>
            <person name="He G."/>
            <person name="Labutti K."/>
            <person name="Lipzen A."/>
            <person name="Ng V."/>
            <person name="Riley R."/>
            <person name="Sandor L."/>
            <person name="Barry K."/>
            <person name="Martinez A.T."/>
            <person name="Xiao Y."/>
            <person name="Gibbons J.G."/>
            <person name="Terashima K."/>
            <person name="Grigoriev I.V."/>
            <person name="Hibbett D.S."/>
        </authorList>
    </citation>
    <scope>NUCLEOTIDE SEQUENCE</scope>
    <source>
        <strain evidence="2">JLM2183</strain>
    </source>
</reference>
<dbReference type="SUPFAM" id="SSF48371">
    <property type="entry name" value="ARM repeat"/>
    <property type="match status" value="1"/>
</dbReference>
<proteinExistence type="predicted"/>
<gene>
    <name evidence="2" type="ORF">J3R30DRAFT_1767683</name>
</gene>
<feature type="compositionally biased region" description="Polar residues" evidence="1">
    <location>
        <begin position="113"/>
        <end position="126"/>
    </location>
</feature>